<proteinExistence type="predicted"/>
<dbReference type="STRING" id="1432656.X802_05190"/>
<name>A0A0X1KK36_9EURY</name>
<evidence type="ECO:0000313" key="2">
    <source>
        <dbReference type="EMBL" id="AJC71634.1"/>
    </source>
</evidence>
<gene>
    <name evidence="2" type="ORF">X802_05190</name>
</gene>
<keyword evidence="1" id="KW-1133">Transmembrane helix</keyword>
<dbReference type="Proteomes" id="UP000062043">
    <property type="component" value="Chromosome"/>
</dbReference>
<keyword evidence="1" id="KW-0812">Transmembrane</keyword>
<keyword evidence="3" id="KW-1185">Reference proteome</keyword>
<dbReference type="AlphaFoldDB" id="A0A0X1KK36"/>
<dbReference type="PATRIC" id="fig|1432656.3.peg.1008"/>
<evidence type="ECO:0000256" key="1">
    <source>
        <dbReference type="SAM" id="Phobius"/>
    </source>
</evidence>
<dbReference type="EMBL" id="CP007140">
    <property type="protein sequence ID" value="AJC71634.1"/>
    <property type="molecule type" value="Genomic_DNA"/>
</dbReference>
<keyword evidence="1" id="KW-0472">Membrane</keyword>
<accession>A0A0X1KK36</accession>
<evidence type="ECO:0000313" key="3">
    <source>
        <dbReference type="Proteomes" id="UP000062043"/>
    </source>
</evidence>
<dbReference type="KEGG" id="tgy:X802_05190"/>
<sequence length="114" mass="12920">MPCLEKWRVKAETELEKLEIVHKKALEYSEEAFKSSLSGWILSGLALAFAEVALWKGWLLWVAPILITLIIVSISGTVSFVLMIISYLRKRSIEKALFAIQLKKSDKAEISIKI</sequence>
<reference evidence="2 3" key="1">
    <citation type="submission" date="2014-01" db="EMBL/GenBank/DDBJ databases">
        <title>Genome sequencing of Thermococcus guaymasensis.</title>
        <authorList>
            <person name="Zhang X."/>
            <person name="Alvare G."/>
            <person name="Fristensky B."/>
            <person name="Chen L."/>
            <person name="Suen T."/>
            <person name="Chen Q."/>
            <person name="Ma K."/>
        </authorList>
    </citation>
    <scope>NUCLEOTIDE SEQUENCE [LARGE SCALE GENOMIC DNA]</scope>
    <source>
        <strain evidence="2 3">DSM 11113</strain>
    </source>
</reference>
<feature type="transmembrane region" description="Helical" evidence="1">
    <location>
        <begin position="61"/>
        <end position="88"/>
    </location>
</feature>
<protein>
    <submittedName>
        <fullName evidence="2">Uncharacterized protein</fullName>
    </submittedName>
</protein>
<organism evidence="2 3">
    <name type="scientific">Thermococcus guaymasensis DSM 11113</name>
    <dbReference type="NCBI Taxonomy" id="1432656"/>
    <lineage>
        <taxon>Archaea</taxon>
        <taxon>Methanobacteriati</taxon>
        <taxon>Methanobacteriota</taxon>
        <taxon>Thermococci</taxon>
        <taxon>Thermococcales</taxon>
        <taxon>Thermococcaceae</taxon>
        <taxon>Thermococcus</taxon>
    </lineage>
</organism>
<feature type="transmembrane region" description="Helical" evidence="1">
    <location>
        <begin position="37"/>
        <end position="55"/>
    </location>
</feature>